<dbReference type="InterPro" id="IPR015063">
    <property type="entry name" value="USP8_dimer"/>
</dbReference>
<feature type="coiled-coil region" evidence="1">
    <location>
        <begin position="80"/>
        <end position="107"/>
    </location>
</feature>
<protein>
    <recommendedName>
        <fullName evidence="2">USP8 dimerisation domain-containing protein</fullName>
    </recommendedName>
</protein>
<dbReference type="GO" id="GO:0016579">
    <property type="term" value="P:protein deubiquitination"/>
    <property type="evidence" value="ECO:0007669"/>
    <property type="project" value="UniProtKB-ARBA"/>
</dbReference>
<keyword evidence="1" id="KW-0175">Coiled coil</keyword>
<evidence type="ECO:0000259" key="2">
    <source>
        <dbReference type="Pfam" id="PF08969"/>
    </source>
</evidence>
<dbReference type="SUPFAM" id="SSF140856">
    <property type="entry name" value="USP8 N-terminal domain-like"/>
    <property type="match status" value="1"/>
</dbReference>
<accession>A0A146MFR8</accession>
<dbReference type="Gene3D" id="1.20.58.80">
    <property type="entry name" value="Phosphotransferase system, lactose/cellobiose-type IIA subunit"/>
    <property type="match status" value="1"/>
</dbReference>
<name>A0A146MFR8_SCHMA</name>
<dbReference type="AlphaFoldDB" id="A0A146MFR8"/>
<evidence type="ECO:0000313" key="3">
    <source>
        <dbReference type="EMBL" id="JAQ18638.1"/>
    </source>
</evidence>
<dbReference type="Pfam" id="PF08969">
    <property type="entry name" value="USP8_dimer"/>
    <property type="match status" value="1"/>
</dbReference>
<proteinExistence type="predicted"/>
<dbReference type="EMBL" id="GDQY01000224">
    <property type="protein sequence ID" value="JAQ18638.1"/>
    <property type="molecule type" value="Transcribed_RNA"/>
</dbReference>
<feature type="domain" description="USP8 dimerisation" evidence="2">
    <location>
        <begin position="2"/>
        <end position="103"/>
    </location>
</feature>
<sequence length="116" mass="13762">MNKKQLYLAHSVDELKKLSKINIRSTVPAVLQREMSLLKCQANEVWEHDEERAYVLFMKYFEYYDKLKRLTGNKCSALLKNELLSSIERAEILRDSLKARYEDLSRQTLPDVKKDH</sequence>
<reference evidence="3" key="1">
    <citation type="journal article" date="2015" name="PLoS Negl. Trop. Dis.">
        <title>Schistosoma mansoni Egg, Adult Male and Female Comparative Gene Expression Analysis and Identification of Novel Genes by RNA-Seq.</title>
        <authorList>
            <person name="Anderson L."/>
            <person name="Amaral M.S."/>
            <person name="Beckedorff F."/>
            <person name="Silva L.F."/>
            <person name="Dazzani B."/>
            <person name="Oliveira K.C."/>
            <person name="Almeida G.T."/>
            <person name="Gomes M.R."/>
            <person name="Pires D.S."/>
            <person name="Setubal J.C."/>
            <person name="DeMarco R."/>
            <person name="Verjovski-Almeida S."/>
        </authorList>
    </citation>
    <scope>NUCLEOTIDE SEQUENCE</scope>
    <source>
        <strain evidence="3">BH</strain>
    </source>
</reference>
<evidence type="ECO:0000256" key="1">
    <source>
        <dbReference type="SAM" id="Coils"/>
    </source>
</evidence>
<organism evidence="3">
    <name type="scientific">Schistosoma mansoni</name>
    <name type="common">Blood fluke</name>
    <dbReference type="NCBI Taxonomy" id="6183"/>
    <lineage>
        <taxon>Eukaryota</taxon>
        <taxon>Metazoa</taxon>
        <taxon>Spiralia</taxon>
        <taxon>Lophotrochozoa</taxon>
        <taxon>Platyhelminthes</taxon>
        <taxon>Trematoda</taxon>
        <taxon>Digenea</taxon>
        <taxon>Strigeidida</taxon>
        <taxon>Schistosomatoidea</taxon>
        <taxon>Schistosomatidae</taxon>
        <taxon>Schistosoma</taxon>
    </lineage>
</organism>
<gene>
    <name evidence="3" type="ORF">c19604_g1_i1</name>
</gene>